<proteinExistence type="predicted"/>
<dbReference type="GO" id="GO:0003678">
    <property type="term" value="F:DNA helicase activity"/>
    <property type="evidence" value="ECO:0007669"/>
    <property type="project" value="InterPro"/>
</dbReference>
<dbReference type="InterPro" id="IPR007694">
    <property type="entry name" value="DNA_helicase_DnaB-like_C"/>
</dbReference>
<reference evidence="3" key="1">
    <citation type="journal article" date="2015" name="Nature">
        <title>Complex archaea that bridge the gap between prokaryotes and eukaryotes.</title>
        <authorList>
            <person name="Spang A."/>
            <person name="Saw J.H."/>
            <person name="Jorgensen S.L."/>
            <person name="Zaremba-Niedzwiedzka K."/>
            <person name="Martijn J."/>
            <person name="Lind A.E."/>
            <person name="van Eijk R."/>
            <person name="Schleper C."/>
            <person name="Guy L."/>
            <person name="Ettema T.J."/>
        </authorList>
    </citation>
    <scope>NUCLEOTIDE SEQUENCE</scope>
</reference>
<dbReference type="Pfam" id="PF03796">
    <property type="entry name" value="DnaB_C"/>
    <property type="match status" value="1"/>
</dbReference>
<dbReference type="EMBL" id="LAZR01043490">
    <property type="protein sequence ID" value="KKL06946.1"/>
    <property type="molecule type" value="Genomic_DNA"/>
</dbReference>
<gene>
    <name evidence="3" type="ORF">LCGC14_2590950</name>
</gene>
<organism evidence="3">
    <name type="scientific">marine sediment metagenome</name>
    <dbReference type="NCBI Taxonomy" id="412755"/>
    <lineage>
        <taxon>unclassified sequences</taxon>
        <taxon>metagenomes</taxon>
        <taxon>ecological metagenomes</taxon>
    </lineage>
</organism>
<accession>A0A0F9CMQ4</accession>
<feature type="non-terminal residue" evidence="3">
    <location>
        <position position="1"/>
    </location>
</feature>
<evidence type="ECO:0000259" key="2">
    <source>
        <dbReference type="PROSITE" id="PS51199"/>
    </source>
</evidence>
<dbReference type="GO" id="GO:0006260">
    <property type="term" value="P:DNA replication"/>
    <property type="evidence" value="ECO:0007669"/>
    <property type="project" value="InterPro"/>
</dbReference>
<evidence type="ECO:0000256" key="1">
    <source>
        <dbReference type="SAM" id="MobiDB-lite"/>
    </source>
</evidence>
<dbReference type="Gene3D" id="3.40.50.300">
    <property type="entry name" value="P-loop containing nucleotide triphosphate hydrolases"/>
    <property type="match status" value="1"/>
</dbReference>
<dbReference type="SUPFAM" id="SSF52540">
    <property type="entry name" value="P-loop containing nucleoside triphosphate hydrolases"/>
    <property type="match status" value="1"/>
</dbReference>
<dbReference type="GO" id="GO:0005524">
    <property type="term" value="F:ATP binding"/>
    <property type="evidence" value="ECO:0007669"/>
    <property type="project" value="InterPro"/>
</dbReference>
<feature type="compositionally biased region" description="Basic residues" evidence="1">
    <location>
        <begin position="437"/>
        <end position="446"/>
    </location>
</feature>
<sequence>GQTQEEDGDMNVQDLDNEVKALMTLIGFHDKSRTYLAAFLRPDHFSDARTVETYTRIMAMVKSRKEMPTYDTMQHDTLLSQEARELLDPVAYPAVKTEGDAEQLHHSLETMRKCRVINDGLSETFAFMKDDNVNPEDAFTILEQMLLKARTDQSDETLSMGADGNFLEATALLLSRKKPNTIPTGFHEFDASAGGLPRGGLTVLAATSGGGKSCMAVQMCLNTVKAGYSAAIVTLEMHKEQTTGRVDSNLSGVDYGAINRASLTEMQKTVISREAAKWQKECEDGNKRFDIYHRSRATLSEIALEMRALNYDLIVIDYINLLTEEEGTSKNSNDAKLLGDIAKEAKQQASSTNTAWVVLAQLNEQGDVKYSKAIRENSDYMLTWVYGDAENESHLVEINVVKARHSPRFKFPLVERFKTQQFRNPGNPDNAKDVAIKKKGRKKHERHPTAKPMFGNIGEDDDDDL</sequence>
<dbReference type="GO" id="GO:0005829">
    <property type="term" value="C:cytosol"/>
    <property type="evidence" value="ECO:0007669"/>
    <property type="project" value="TreeGrafter"/>
</dbReference>
<dbReference type="InterPro" id="IPR027417">
    <property type="entry name" value="P-loop_NTPase"/>
</dbReference>
<dbReference type="PROSITE" id="PS51199">
    <property type="entry name" value="SF4_HELICASE"/>
    <property type="match status" value="1"/>
</dbReference>
<comment type="caution">
    <text evidence="3">The sequence shown here is derived from an EMBL/GenBank/DDBJ whole genome shotgun (WGS) entry which is preliminary data.</text>
</comment>
<dbReference type="PANTHER" id="PTHR30153">
    <property type="entry name" value="REPLICATIVE DNA HELICASE DNAB"/>
    <property type="match status" value="1"/>
</dbReference>
<dbReference type="AlphaFoldDB" id="A0A0F9CMQ4"/>
<feature type="region of interest" description="Disordered" evidence="1">
    <location>
        <begin position="422"/>
        <end position="465"/>
    </location>
</feature>
<feature type="domain" description="SF4 helicase" evidence="2">
    <location>
        <begin position="175"/>
        <end position="429"/>
    </location>
</feature>
<dbReference type="PANTHER" id="PTHR30153:SF2">
    <property type="entry name" value="REPLICATIVE DNA HELICASE"/>
    <property type="match status" value="1"/>
</dbReference>
<name>A0A0F9CMQ4_9ZZZZ</name>
<evidence type="ECO:0000313" key="3">
    <source>
        <dbReference type="EMBL" id="KKL06946.1"/>
    </source>
</evidence>
<protein>
    <recommendedName>
        <fullName evidence="2">SF4 helicase domain-containing protein</fullName>
    </recommendedName>
</protein>